<dbReference type="InterPro" id="IPR029016">
    <property type="entry name" value="GAF-like_dom_sf"/>
</dbReference>
<evidence type="ECO:0000259" key="1">
    <source>
        <dbReference type="Pfam" id="PF01590"/>
    </source>
</evidence>
<dbReference type="Gene3D" id="3.30.450.40">
    <property type="match status" value="1"/>
</dbReference>
<keyword evidence="3" id="KW-1185">Reference proteome</keyword>
<evidence type="ECO:0000313" key="2">
    <source>
        <dbReference type="EMBL" id="KAA0022646.1"/>
    </source>
</evidence>
<comment type="caution">
    <text evidence="2">The sequence shown here is derived from an EMBL/GenBank/DDBJ whole genome shotgun (WGS) entry which is preliminary data.</text>
</comment>
<sequence length="397" mass="42738">MSSFSAISPGTDLPRHARDLLRMHDAVIGGGTPPMRPRDVVARSWTRVLDAGLTPDGTNTRAPLGIDEVERRRRASPLSTVIGELDQVIAAVADASQMLLVVTDADGIILWRAGSSAVRHVADKLGFGEGAEWTESMVGTNAIGTALAEAAPVQLFSAEHFEQTQHPWYCTAAPIHDPRTGELLGIVDVSGPALTLHPTITALVETAVRLAESQLWRHHESRLERLRAASAPLLASIKGPLLIVDEHGWVAHTSGVAVRDRIAAPRSDRALTIPGLGLCLPEQITDGWLVRPSGHETRFRIVLDLTAAPAVEVTGSESSWRSSLTSRHAEILQLLDHSGRTGLTAAALSQAIYGDPDHVVTVRAEVSRLRRALGSVVETKPYRLASSVELTIHRTEH</sequence>
<dbReference type="AlphaFoldDB" id="A0A5A7S9S0"/>
<proteinExistence type="predicted"/>
<dbReference type="Proteomes" id="UP000322244">
    <property type="component" value="Unassembled WGS sequence"/>
</dbReference>
<evidence type="ECO:0000313" key="3">
    <source>
        <dbReference type="Proteomes" id="UP000322244"/>
    </source>
</evidence>
<dbReference type="InterPro" id="IPR003018">
    <property type="entry name" value="GAF"/>
</dbReference>
<feature type="domain" description="GAF" evidence="1">
    <location>
        <begin position="95"/>
        <end position="213"/>
    </location>
</feature>
<dbReference type="EMBL" id="VLNY01000005">
    <property type="protein sequence ID" value="KAA0022646.1"/>
    <property type="molecule type" value="Genomic_DNA"/>
</dbReference>
<organism evidence="2 3">
    <name type="scientific">Antrihabitans cavernicola</name>
    <dbReference type="NCBI Taxonomy" id="2495913"/>
    <lineage>
        <taxon>Bacteria</taxon>
        <taxon>Bacillati</taxon>
        <taxon>Actinomycetota</taxon>
        <taxon>Actinomycetes</taxon>
        <taxon>Mycobacteriales</taxon>
        <taxon>Nocardiaceae</taxon>
        <taxon>Antrihabitans</taxon>
    </lineage>
</organism>
<name>A0A5A7S9S0_9NOCA</name>
<dbReference type="OrthoDB" id="3928741at2"/>
<gene>
    <name evidence="2" type="ORF">FOY51_13245</name>
</gene>
<dbReference type="Pfam" id="PF01590">
    <property type="entry name" value="GAF"/>
    <property type="match status" value="1"/>
</dbReference>
<accession>A0A5A7S9S0</accession>
<reference evidence="2 3" key="1">
    <citation type="submission" date="2019-07" db="EMBL/GenBank/DDBJ databases">
        <title>Rhodococcus cavernicolus sp. nov., isolated from a cave.</title>
        <authorList>
            <person name="Lee S.D."/>
        </authorList>
    </citation>
    <scope>NUCLEOTIDE SEQUENCE [LARGE SCALE GENOMIC DNA]</scope>
    <source>
        <strain evidence="2 3">C1-24</strain>
    </source>
</reference>
<protein>
    <submittedName>
        <fullName evidence="2">GAF domain-containing protein</fullName>
    </submittedName>
</protein>
<dbReference type="RefSeq" id="WP_149430701.1">
    <property type="nucleotide sequence ID" value="NZ_VLNY01000005.1"/>
</dbReference>